<dbReference type="Gene3D" id="3.30.160.60">
    <property type="entry name" value="Classic Zinc Finger"/>
    <property type="match status" value="1"/>
</dbReference>
<keyword evidence="1" id="KW-0862">Zinc</keyword>
<feature type="compositionally biased region" description="Basic residues" evidence="2">
    <location>
        <begin position="392"/>
        <end position="412"/>
    </location>
</feature>
<evidence type="ECO:0000313" key="5">
    <source>
        <dbReference type="Proteomes" id="UP000305067"/>
    </source>
</evidence>
<feature type="region of interest" description="Disordered" evidence="2">
    <location>
        <begin position="352"/>
        <end position="415"/>
    </location>
</feature>
<evidence type="ECO:0000259" key="3">
    <source>
        <dbReference type="PROSITE" id="PS50157"/>
    </source>
</evidence>
<feature type="region of interest" description="Disordered" evidence="2">
    <location>
        <begin position="214"/>
        <end position="281"/>
    </location>
</feature>
<keyword evidence="1" id="KW-0479">Metal-binding</keyword>
<evidence type="ECO:0000256" key="1">
    <source>
        <dbReference type="PROSITE-ProRule" id="PRU00042"/>
    </source>
</evidence>
<feature type="compositionally biased region" description="Polar residues" evidence="2">
    <location>
        <begin position="266"/>
        <end position="279"/>
    </location>
</feature>
<proteinExistence type="predicted"/>
<feature type="domain" description="C2H2-type" evidence="3">
    <location>
        <begin position="416"/>
        <end position="444"/>
    </location>
</feature>
<organism evidence="4 5">
    <name type="scientific">Pterulicium gracile</name>
    <dbReference type="NCBI Taxonomy" id="1884261"/>
    <lineage>
        <taxon>Eukaryota</taxon>
        <taxon>Fungi</taxon>
        <taxon>Dikarya</taxon>
        <taxon>Basidiomycota</taxon>
        <taxon>Agaricomycotina</taxon>
        <taxon>Agaricomycetes</taxon>
        <taxon>Agaricomycetidae</taxon>
        <taxon>Agaricales</taxon>
        <taxon>Pleurotineae</taxon>
        <taxon>Pterulaceae</taxon>
        <taxon>Pterulicium</taxon>
    </lineage>
</organism>
<accession>A0A5C3QQ21</accession>
<dbReference type="AlphaFoldDB" id="A0A5C3QQ21"/>
<feature type="compositionally biased region" description="Acidic residues" evidence="2">
    <location>
        <begin position="371"/>
        <end position="387"/>
    </location>
</feature>
<name>A0A5C3QQ21_9AGAR</name>
<dbReference type="EMBL" id="ML178819">
    <property type="protein sequence ID" value="TFL04075.1"/>
    <property type="molecule type" value="Genomic_DNA"/>
</dbReference>
<keyword evidence="1" id="KW-0863">Zinc-finger</keyword>
<evidence type="ECO:0000313" key="4">
    <source>
        <dbReference type="EMBL" id="TFL04075.1"/>
    </source>
</evidence>
<evidence type="ECO:0000256" key="2">
    <source>
        <dbReference type="SAM" id="MobiDB-lite"/>
    </source>
</evidence>
<dbReference type="InterPro" id="IPR013087">
    <property type="entry name" value="Znf_C2H2_type"/>
</dbReference>
<protein>
    <recommendedName>
        <fullName evidence="3">C2H2-type domain-containing protein</fullName>
    </recommendedName>
</protein>
<feature type="compositionally biased region" description="Polar residues" evidence="2">
    <location>
        <begin position="220"/>
        <end position="241"/>
    </location>
</feature>
<dbReference type="Proteomes" id="UP000305067">
    <property type="component" value="Unassembled WGS sequence"/>
</dbReference>
<keyword evidence="5" id="KW-1185">Reference proteome</keyword>
<dbReference type="STRING" id="1884261.A0A5C3QQ21"/>
<dbReference type="OrthoDB" id="654211at2759"/>
<dbReference type="PROSITE" id="PS50157">
    <property type="entry name" value="ZINC_FINGER_C2H2_2"/>
    <property type="match status" value="1"/>
</dbReference>
<dbReference type="PROSITE" id="PS00028">
    <property type="entry name" value="ZINC_FINGER_C2H2_1"/>
    <property type="match status" value="1"/>
</dbReference>
<dbReference type="GO" id="GO:0008270">
    <property type="term" value="F:zinc ion binding"/>
    <property type="evidence" value="ECO:0007669"/>
    <property type="project" value="UniProtKB-KW"/>
</dbReference>
<gene>
    <name evidence="4" type="ORF">BDV98DRAFT_563517</name>
</gene>
<reference evidence="4 5" key="1">
    <citation type="journal article" date="2019" name="Nat. Ecol. Evol.">
        <title>Megaphylogeny resolves global patterns of mushroom evolution.</title>
        <authorList>
            <person name="Varga T."/>
            <person name="Krizsan K."/>
            <person name="Foldi C."/>
            <person name="Dima B."/>
            <person name="Sanchez-Garcia M."/>
            <person name="Sanchez-Ramirez S."/>
            <person name="Szollosi G.J."/>
            <person name="Szarkandi J.G."/>
            <person name="Papp V."/>
            <person name="Albert L."/>
            <person name="Andreopoulos W."/>
            <person name="Angelini C."/>
            <person name="Antonin V."/>
            <person name="Barry K.W."/>
            <person name="Bougher N.L."/>
            <person name="Buchanan P."/>
            <person name="Buyck B."/>
            <person name="Bense V."/>
            <person name="Catcheside P."/>
            <person name="Chovatia M."/>
            <person name="Cooper J."/>
            <person name="Damon W."/>
            <person name="Desjardin D."/>
            <person name="Finy P."/>
            <person name="Geml J."/>
            <person name="Haridas S."/>
            <person name="Hughes K."/>
            <person name="Justo A."/>
            <person name="Karasinski D."/>
            <person name="Kautmanova I."/>
            <person name="Kiss B."/>
            <person name="Kocsube S."/>
            <person name="Kotiranta H."/>
            <person name="LaButti K.M."/>
            <person name="Lechner B.E."/>
            <person name="Liimatainen K."/>
            <person name="Lipzen A."/>
            <person name="Lukacs Z."/>
            <person name="Mihaltcheva S."/>
            <person name="Morgado L.N."/>
            <person name="Niskanen T."/>
            <person name="Noordeloos M.E."/>
            <person name="Ohm R.A."/>
            <person name="Ortiz-Santana B."/>
            <person name="Ovrebo C."/>
            <person name="Racz N."/>
            <person name="Riley R."/>
            <person name="Savchenko A."/>
            <person name="Shiryaev A."/>
            <person name="Soop K."/>
            <person name="Spirin V."/>
            <person name="Szebenyi C."/>
            <person name="Tomsovsky M."/>
            <person name="Tulloss R.E."/>
            <person name="Uehling J."/>
            <person name="Grigoriev I.V."/>
            <person name="Vagvolgyi C."/>
            <person name="Papp T."/>
            <person name="Martin F.M."/>
            <person name="Miettinen O."/>
            <person name="Hibbett D.S."/>
            <person name="Nagy L.G."/>
        </authorList>
    </citation>
    <scope>NUCLEOTIDE SEQUENCE [LARGE SCALE GENOMIC DNA]</scope>
    <source>
        <strain evidence="4 5">CBS 309.79</strain>
    </source>
</reference>
<sequence length="487" mass="54003">MLTTGPAFAPRFPQANDRESFSLFDTEVFDSNHRLPSPLYPIDMLSLDSDIFGLQEFSHSDFPQSELEFPSMDDCFSSSSMTFDPLPLDAECNKSEHHVDWDTLRMAAPFHWLNRDVDTLKPPISPPHEPLASNKVISSHTVCPPSMATCDLPSLILSPPEDSISDADSEVDETAEKPVLPHWSMASSVHSVPLPPVLPSTMSSHTAAANIVQAPRRSTRITPDVTSPISISPTLSGTSHHVASARRTRKTTPTETPRQAFDSLHRNSQSPRHASSSRLETAVRLNEPSWPTVTPSNPRPSLTVPTFELDTQASSSTPSLTAYPEQPAAFAVKTDSLDHFSSKVRLPASPVFEETSGSLPVPLKRGRGEADLDYDEAGADDESEESDAYVPNRRKSIRRRKRGSGSRRRKPLGPKSVCDDCDATFTRKADLTRHKSTVHTQQTAQDIRADRDPETRRWCLGCLKILARPDARSRHEDNCVEFRQRSR</sequence>